<keyword evidence="4" id="KW-1185">Reference proteome</keyword>
<comment type="similarity">
    <text evidence="1">Belongs to the short-chain dehydrogenases/reductases (SDR) family.</text>
</comment>
<evidence type="ECO:0000313" key="4">
    <source>
        <dbReference type="Proteomes" id="UP001317532"/>
    </source>
</evidence>
<sequence length="265" mass="27406">MFAIDLHDRISLVTGGARGIGRACGEALARAGSRIAVVDLDEATAAAAADAIAAAFHVATRGYACDVRDPAAVRRTFDAVASDFGALDHLVNNAGIQFVSPIAEFPDDKYDLVRGVDLDGVFHATKAAWKHLVARGRGRIVNIASVHGLVASPFKPAYVASKHGVVGLTKAAALEGAEAGITVNAICPGAVMTDLVRGQAADLVRSYGGGISEEEALERAFLQAMPTKRFIDVAEVGALCAFLCSDEARSITGAPIAIDGGWSAH</sequence>
<proteinExistence type="inferred from homology"/>
<dbReference type="InterPro" id="IPR036291">
    <property type="entry name" value="NAD(P)-bd_dom_sf"/>
</dbReference>
<dbReference type="AlphaFoldDB" id="A0AAN1XSB7"/>
<protein>
    <submittedName>
        <fullName evidence="3">3-hydroxybutyrate dehydrogenase</fullName>
    </submittedName>
</protein>
<name>A0AAN1XSB7_UNVUL</name>
<dbReference type="PROSITE" id="PS00061">
    <property type="entry name" value="ADH_SHORT"/>
    <property type="match status" value="1"/>
</dbReference>
<dbReference type="GO" id="GO:0016491">
    <property type="term" value="F:oxidoreductase activity"/>
    <property type="evidence" value="ECO:0007669"/>
    <property type="project" value="UniProtKB-KW"/>
</dbReference>
<dbReference type="Gene3D" id="3.40.50.720">
    <property type="entry name" value="NAD(P)-binding Rossmann-like Domain"/>
    <property type="match status" value="1"/>
</dbReference>
<gene>
    <name evidence="3" type="primary">bdhA1</name>
    <name evidence="3" type="ORF">WPS_02120</name>
</gene>
<dbReference type="InterPro" id="IPR020904">
    <property type="entry name" value="Sc_DH/Rdtase_CS"/>
</dbReference>
<dbReference type="RefSeq" id="WP_317996015.1">
    <property type="nucleotide sequence ID" value="NZ_AP025523.1"/>
</dbReference>
<dbReference type="SUPFAM" id="SSF51735">
    <property type="entry name" value="NAD(P)-binding Rossmann-fold domains"/>
    <property type="match status" value="1"/>
</dbReference>
<evidence type="ECO:0000256" key="2">
    <source>
        <dbReference type="ARBA" id="ARBA00023002"/>
    </source>
</evidence>
<keyword evidence="2" id="KW-0560">Oxidoreductase</keyword>
<dbReference type="Proteomes" id="UP001317532">
    <property type="component" value="Chromosome"/>
</dbReference>
<dbReference type="FunFam" id="3.40.50.720:FF:000084">
    <property type="entry name" value="Short-chain dehydrogenase reductase"/>
    <property type="match status" value="1"/>
</dbReference>
<dbReference type="EMBL" id="AP025523">
    <property type="protein sequence ID" value="BDE04936.1"/>
    <property type="molecule type" value="Genomic_DNA"/>
</dbReference>
<dbReference type="PRINTS" id="PR00081">
    <property type="entry name" value="GDHRDH"/>
</dbReference>
<dbReference type="Pfam" id="PF13561">
    <property type="entry name" value="adh_short_C2"/>
    <property type="match status" value="1"/>
</dbReference>
<evidence type="ECO:0000256" key="1">
    <source>
        <dbReference type="ARBA" id="ARBA00006484"/>
    </source>
</evidence>
<dbReference type="KEGG" id="vab:WPS_02120"/>
<dbReference type="InterPro" id="IPR002347">
    <property type="entry name" value="SDR_fam"/>
</dbReference>
<dbReference type="NCBIfam" id="NF009093">
    <property type="entry name" value="PRK12429.1"/>
    <property type="match status" value="1"/>
</dbReference>
<reference evidence="3 4" key="1">
    <citation type="journal article" date="2022" name="ISME Commun">
        <title>Vulcanimicrobium alpinus gen. nov. sp. nov., the first cultivated representative of the candidate phylum 'Eremiobacterota', is a metabolically versatile aerobic anoxygenic phototroph.</title>
        <authorList>
            <person name="Yabe S."/>
            <person name="Muto K."/>
            <person name="Abe K."/>
            <person name="Yokota A."/>
            <person name="Staudigel H."/>
            <person name="Tebo B.M."/>
        </authorList>
    </citation>
    <scope>NUCLEOTIDE SEQUENCE [LARGE SCALE GENOMIC DNA]</scope>
    <source>
        <strain evidence="3 4">WC8-2</strain>
    </source>
</reference>
<dbReference type="GO" id="GO:0032787">
    <property type="term" value="P:monocarboxylic acid metabolic process"/>
    <property type="evidence" value="ECO:0007669"/>
    <property type="project" value="UniProtKB-ARBA"/>
</dbReference>
<organism evidence="3 4">
    <name type="scientific">Vulcanimicrobium alpinum</name>
    <dbReference type="NCBI Taxonomy" id="3016050"/>
    <lineage>
        <taxon>Bacteria</taxon>
        <taxon>Bacillati</taxon>
        <taxon>Vulcanimicrobiota</taxon>
        <taxon>Vulcanimicrobiia</taxon>
        <taxon>Vulcanimicrobiales</taxon>
        <taxon>Vulcanimicrobiaceae</taxon>
        <taxon>Vulcanimicrobium</taxon>
    </lineage>
</organism>
<dbReference type="InterPro" id="IPR050259">
    <property type="entry name" value="SDR"/>
</dbReference>
<dbReference type="PRINTS" id="PR00080">
    <property type="entry name" value="SDRFAMILY"/>
</dbReference>
<accession>A0AAN1XSB7</accession>
<evidence type="ECO:0000313" key="3">
    <source>
        <dbReference type="EMBL" id="BDE04936.1"/>
    </source>
</evidence>
<dbReference type="PANTHER" id="PTHR42879:SF2">
    <property type="entry name" value="3-OXOACYL-[ACYL-CARRIER-PROTEIN] REDUCTASE FABG"/>
    <property type="match status" value="1"/>
</dbReference>
<dbReference type="PANTHER" id="PTHR42879">
    <property type="entry name" value="3-OXOACYL-(ACYL-CARRIER-PROTEIN) REDUCTASE"/>
    <property type="match status" value="1"/>
</dbReference>